<organism evidence="1 2">
    <name type="scientific">Acacia crassicarpa</name>
    <name type="common">northern wattle</name>
    <dbReference type="NCBI Taxonomy" id="499986"/>
    <lineage>
        <taxon>Eukaryota</taxon>
        <taxon>Viridiplantae</taxon>
        <taxon>Streptophyta</taxon>
        <taxon>Embryophyta</taxon>
        <taxon>Tracheophyta</taxon>
        <taxon>Spermatophyta</taxon>
        <taxon>Magnoliopsida</taxon>
        <taxon>eudicotyledons</taxon>
        <taxon>Gunneridae</taxon>
        <taxon>Pentapetalae</taxon>
        <taxon>rosids</taxon>
        <taxon>fabids</taxon>
        <taxon>Fabales</taxon>
        <taxon>Fabaceae</taxon>
        <taxon>Caesalpinioideae</taxon>
        <taxon>mimosoid clade</taxon>
        <taxon>Acacieae</taxon>
        <taxon>Acacia</taxon>
    </lineage>
</organism>
<reference evidence="1" key="1">
    <citation type="submission" date="2023-10" db="EMBL/GenBank/DDBJ databases">
        <title>Chromosome-level genome of the transformable northern wattle, Acacia crassicarpa.</title>
        <authorList>
            <person name="Massaro I."/>
            <person name="Sinha N.R."/>
            <person name="Poethig S."/>
            <person name="Leichty A.R."/>
        </authorList>
    </citation>
    <scope>NUCLEOTIDE SEQUENCE</scope>
    <source>
        <strain evidence="1">Acra3RX</strain>
        <tissue evidence="1">Leaf</tissue>
    </source>
</reference>
<dbReference type="GO" id="GO:0009536">
    <property type="term" value="C:plastid"/>
    <property type="evidence" value="ECO:0007669"/>
    <property type="project" value="TreeGrafter"/>
</dbReference>
<dbReference type="Proteomes" id="UP001293593">
    <property type="component" value="Unassembled WGS sequence"/>
</dbReference>
<sequence>MDASASNNLDDYSPSSTVINFDRPIPLLRGPLPAGPLDNPSAGPFVLAFRDSQAWISSYRACERKIILQCQEGARIGCAISASSKCKPPWWTALMGGKPTDLKEREQCEEREMESCFAVAKEKCIGFARDKCLSPFRDARIAVREKGLNSKEALRLIHLASLSEESLQTMGQLGSVCLSRSTKLGLTNYKASELLGSDENVRCILGEQQQGTKDL</sequence>
<dbReference type="AlphaFoldDB" id="A0AAE1JP32"/>
<comment type="caution">
    <text evidence="1">The sequence shown here is derived from an EMBL/GenBank/DDBJ whole genome shotgun (WGS) entry which is preliminary data.</text>
</comment>
<proteinExistence type="predicted"/>
<evidence type="ECO:0000313" key="1">
    <source>
        <dbReference type="EMBL" id="KAK4273093.1"/>
    </source>
</evidence>
<dbReference type="PANTHER" id="PTHR36773">
    <property type="entry name" value="EXPRESSED PROTEIN"/>
    <property type="match status" value="1"/>
</dbReference>
<dbReference type="PANTHER" id="PTHR36773:SF1">
    <property type="entry name" value="EXPRESSED PROTEIN"/>
    <property type="match status" value="1"/>
</dbReference>
<protein>
    <submittedName>
        <fullName evidence="1">Uncharacterized protein</fullName>
    </submittedName>
</protein>
<accession>A0AAE1JP32</accession>
<dbReference type="EMBL" id="JAWXYG010000005">
    <property type="protein sequence ID" value="KAK4273093.1"/>
    <property type="molecule type" value="Genomic_DNA"/>
</dbReference>
<name>A0AAE1JP32_9FABA</name>
<evidence type="ECO:0000313" key="2">
    <source>
        <dbReference type="Proteomes" id="UP001293593"/>
    </source>
</evidence>
<keyword evidence="2" id="KW-1185">Reference proteome</keyword>
<gene>
    <name evidence="1" type="ORF">QN277_021558</name>
</gene>